<dbReference type="EMBL" id="CP072755">
    <property type="protein sequence ID" value="QUC19247.1"/>
    <property type="molecule type" value="Genomic_DNA"/>
</dbReference>
<protein>
    <submittedName>
        <fullName evidence="1">Uncharacterized protein</fullName>
    </submittedName>
</protein>
<reference evidence="1" key="1">
    <citation type="submission" date="2020-03" db="EMBL/GenBank/DDBJ databases">
        <title>A mixture of massive structural variations and highly conserved coding sequences in Ustilaginoidea virens genome.</title>
        <authorList>
            <person name="Zhang K."/>
            <person name="Zhao Z."/>
            <person name="Zhang Z."/>
            <person name="Li Y."/>
            <person name="Hsiang T."/>
            <person name="Sun W."/>
        </authorList>
    </citation>
    <scope>NUCLEOTIDE SEQUENCE</scope>
    <source>
        <strain evidence="1">UV-8b</strain>
    </source>
</reference>
<dbReference type="RefSeq" id="XP_042996920.1">
    <property type="nucleotide sequence ID" value="XM_043140986.1"/>
</dbReference>
<dbReference type="GeneID" id="66064266"/>
<evidence type="ECO:0000313" key="1">
    <source>
        <dbReference type="EMBL" id="QUC19247.1"/>
    </source>
</evidence>
<name>A0A8E5MGT2_USTVR</name>
<accession>A0A8E5MGT2</accession>
<gene>
    <name evidence="1" type="ORF">UV8b_03488</name>
</gene>
<dbReference type="KEGG" id="uvi:66064266"/>
<dbReference type="AlphaFoldDB" id="A0A8E5MGT2"/>
<proteinExistence type="predicted"/>
<keyword evidence="2" id="KW-1185">Reference proteome</keyword>
<organism evidence="1 2">
    <name type="scientific">Ustilaginoidea virens</name>
    <name type="common">Rice false smut fungus</name>
    <name type="synonym">Villosiclava virens</name>
    <dbReference type="NCBI Taxonomy" id="1159556"/>
    <lineage>
        <taxon>Eukaryota</taxon>
        <taxon>Fungi</taxon>
        <taxon>Dikarya</taxon>
        <taxon>Ascomycota</taxon>
        <taxon>Pezizomycotina</taxon>
        <taxon>Sordariomycetes</taxon>
        <taxon>Hypocreomycetidae</taxon>
        <taxon>Hypocreales</taxon>
        <taxon>Clavicipitaceae</taxon>
        <taxon>Ustilaginoidea</taxon>
    </lineage>
</organism>
<evidence type="ECO:0000313" key="2">
    <source>
        <dbReference type="Proteomes" id="UP000027002"/>
    </source>
</evidence>
<sequence>MTNVCSLANITERLVPASRGPACTIKDDLPHGSRDYVYTGHVSSAPPEILPMIKLRHGIARFFTIAHQTPTSISRTLTVAQ</sequence>
<dbReference type="Proteomes" id="UP000027002">
    <property type="component" value="Chromosome 3"/>
</dbReference>